<dbReference type="EMBL" id="ML210415">
    <property type="protein sequence ID" value="TFK18287.1"/>
    <property type="molecule type" value="Genomic_DNA"/>
</dbReference>
<organism evidence="1 2">
    <name type="scientific">Coprinopsis marcescibilis</name>
    <name type="common">Agaric fungus</name>
    <name type="synonym">Psathyrella marcescibilis</name>
    <dbReference type="NCBI Taxonomy" id="230819"/>
    <lineage>
        <taxon>Eukaryota</taxon>
        <taxon>Fungi</taxon>
        <taxon>Dikarya</taxon>
        <taxon>Basidiomycota</taxon>
        <taxon>Agaricomycotina</taxon>
        <taxon>Agaricomycetes</taxon>
        <taxon>Agaricomycetidae</taxon>
        <taxon>Agaricales</taxon>
        <taxon>Agaricineae</taxon>
        <taxon>Psathyrellaceae</taxon>
        <taxon>Coprinopsis</taxon>
    </lineage>
</organism>
<dbReference type="Proteomes" id="UP000307440">
    <property type="component" value="Unassembled WGS sequence"/>
</dbReference>
<keyword evidence="2" id="KW-1185">Reference proteome</keyword>
<evidence type="ECO:0000313" key="2">
    <source>
        <dbReference type="Proteomes" id="UP000307440"/>
    </source>
</evidence>
<protein>
    <submittedName>
        <fullName evidence="1">Uncharacterized protein</fullName>
    </submittedName>
</protein>
<dbReference type="AlphaFoldDB" id="A0A5C3KER7"/>
<reference evidence="1 2" key="1">
    <citation type="journal article" date="2019" name="Nat. Ecol. Evol.">
        <title>Megaphylogeny resolves global patterns of mushroom evolution.</title>
        <authorList>
            <person name="Varga T."/>
            <person name="Krizsan K."/>
            <person name="Foldi C."/>
            <person name="Dima B."/>
            <person name="Sanchez-Garcia M."/>
            <person name="Sanchez-Ramirez S."/>
            <person name="Szollosi G.J."/>
            <person name="Szarkandi J.G."/>
            <person name="Papp V."/>
            <person name="Albert L."/>
            <person name="Andreopoulos W."/>
            <person name="Angelini C."/>
            <person name="Antonin V."/>
            <person name="Barry K.W."/>
            <person name="Bougher N.L."/>
            <person name="Buchanan P."/>
            <person name="Buyck B."/>
            <person name="Bense V."/>
            <person name="Catcheside P."/>
            <person name="Chovatia M."/>
            <person name="Cooper J."/>
            <person name="Damon W."/>
            <person name="Desjardin D."/>
            <person name="Finy P."/>
            <person name="Geml J."/>
            <person name="Haridas S."/>
            <person name="Hughes K."/>
            <person name="Justo A."/>
            <person name="Karasinski D."/>
            <person name="Kautmanova I."/>
            <person name="Kiss B."/>
            <person name="Kocsube S."/>
            <person name="Kotiranta H."/>
            <person name="LaButti K.M."/>
            <person name="Lechner B.E."/>
            <person name="Liimatainen K."/>
            <person name="Lipzen A."/>
            <person name="Lukacs Z."/>
            <person name="Mihaltcheva S."/>
            <person name="Morgado L.N."/>
            <person name="Niskanen T."/>
            <person name="Noordeloos M.E."/>
            <person name="Ohm R.A."/>
            <person name="Ortiz-Santana B."/>
            <person name="Ovrebo C."/>
            <person name="Racz N."/>
            <person name="Riley R."/>
            <person name="Savchenko A."/>
            <person name="Shiryaev A."/>
            <person name="Soop K."/>
            <person name="Spirin V."/>
            <person name="Szebenyi C."/>
            <person name="Tomsovsky M."/>
            <person name="Tulloss R.E."/>
            <person name="Uehling J."/>
            <person name="Grigoriev I.V."/>
            <person name="Vagvolgyi C."/>
            <person name="Papp T."/>
            <person name="Martin F.M."/>
            <person name="Miettinen O."/>
            <person name="Hibbett D.S."/>
            <person name="Nagy L.G."/>
        </authorList>
    </citation>
    <scope>NUCLEOTIDE SEQUENCE [LARGE SCALE GENOMIC DNA]</scope>
    <source>
        <strain evidence="1 2">CBS 121175</strain>
    </source>
</reference>
<name>A0A5C3KER7_COPMA</name>
<sequence>MADGQLNMFLTDKQLANVMVEFKPATNSQRWNDAYPGGISLGSLETCGICAIPRDLAHAALVGQDLDTVYLGWPVEHNIFVLARYSAFLNVAFIVRYNLLEGAEISPKVGLTFFVYRFFRFKECMHAGYSTH</sequence>
<gene>
    <name evidence="1" type="ORF">FA15DRAFT_660818</name>
</gene>
<proteinExistence type="predicted"/>
<evidence type="ECO:0000313" key="1">
    <source>
        <dbReference type="EMBL" id="TFK18287.1"/>
    </source>
</evidence>
<accession>A0A5C3KER7</accession>